<dbReference type="RefSeq" id="XP_007742543.1">
    <property type="nucleotide sequence ID" value="XM_007744353.1"/>
</dbReference>
<dbReference type="GeneID" id="19188470"/>
<name>W9X6P3_9EURO</name>
<protein>
    <submittedName>
        <fullName evidence="1">Uncharacterized protein</fullName>
    </submittedName>
</protein>
<proteinExistence type="predicted"/>
<comment type="caution">
    <text evidence="1">The sequence shown here is derived from an EMBL/GenBank/DDBJ whole genome shotgun (WGS) entry which is preliminary data.</text>
</comment>
<dbReference type="EMBL" id="AMGX01000005">
    <property type="protein sequence ID" value="EXJ72596.1"/>
    <property type="molecule type" value="Genomic_DNA"/>
</dbReference>
<dbReference type="AlphaFoldDB" id="W9X6P3"/>
<reference evidence="1 2" key="1">
    <citation type="submission" date="2013-03" db="EMBL/GenBank/DDBJ databases">
        <title>The Genome Sequence of Cladophialophora psammophila CBS 110553.</title>
        <authorList>
            <consortium name="The Broad Institute Genomics Platform"/>
            <person name="Cuomo C."/>
            <person name="de Hoog S."/>
            <person name="Gorbushina A."/>
            <person name="Walker B."/>
            <person name="Young S.K."/>
            <person name="Zeng Q."/>
            <person name="Gargeya S."/>
            <person name="Fitzgerald M."/>
            <person name="Haas B."/>
            <person name="Abouelleil A."/>
            <person name="Allen A.W."/>
            <person name="Alvarado L."/>
            <person name="Arachchi H.M."/>
            <person name="Berlin A.M."/>
            <person name="Chapman S.B."/>
            <person name="Gainer-Dewar J."/>
            <person name="Goldberg J."/>
            <person name="Griggs A."/>
            <person name="Gujja S."/>
            <person name="Hansen M."/>
            <person name="Howarth C."/>
            <person name="Imamovic A."/>
            <person name="Ireland A."/>
            <person name="Larimer J."/>
            <person name="McCowan C."/>
            <person name="Murphy C."/>
            <person name="Pearson M."/>
            <person name="Poon T.W."/>
            <person name="Priest M."/>
            <person name="Roberts A."/>
            <person name="Saif S."/>
            <person name="Shea T."/>
            <person name="Sisk P."/>
            <person name="Sykes S."/>
            <person name="Wortman J."/>
            <person name="Nusbaum C."/>
            <person name="Birren B."/>
        </authorList>
    </citation>
    <scope>NUCLEOTIDE SEQUENCE [LARGE SCALE GENOMIC DNA]</scope>
    <source>
        <strain evidence="1 2">CBS 110553</strain>
    </source>
</reference>
<evidence type="ECO:0000313" key="2">
    <source>
        <dbReference type="Proteomes" id="UP000019471"/>
    </source>
</evidence>
<gene>
    <name evidence="1" type="ORF">A1O5_03742</name>
</gene>
<dbReference type="STRING" id="1182543.W9X6P3"/>
<dbReference type="OrthoDB" id="47330at2759"/>
<evidence type="ECO:0000313" key="1">
    <source>
        <dbReference type="EMBL" id="EXJ72596.1"/>
    </source>
</evidence>
<dbReference type="eggNOG" id="KOG1051">
    <property type="taxonomic scope" value="Eukaryota"/>
</dbReference>
<dbReference type="Proteomes" id="UP000019471">
    <property type="component" value="Unassembled WGS sequence"/>
</dbReference>
<dbReference type="HOGENOM" id="CLU_1240012_0_0_1"/>
<accession>W9X6P3</accession>
<organism evidence="1 2">
    <name type="scientific">Cladophialophora psammophila CBS 110553</name>
    <dbReference type="NCBI Taxonomy" id="1182543"/>
    <lineage>
        <taxon>Eukaryota</taxon>
        <taxon>Fungi</taxon>
        <taxon>Dikarya</taxon>
        <taxon>Ascomycota</taxon>
        <taxon>Pezizomycotina</taxon>
        <taxon>Eurotiomycetes</taxon>
        <taxon>Chaetothyriomycetidae</taxon>
        <taxon>Chaetothyriales</taxon>
        <taxon>Herpotrichiellaceae</taxon>
        <taxon>Cladophialophora</taxon>
    </lineage>
</organism>
<sequence length="223" mass="24997">MFYALGTNDEWIVRKFAWFGGDVNLVYGEDKLPLLAFAIVNRDNLRSDTNVAVATLLSLGTAVDFIPNKFYSPFCVNNPYKRKQIVCPTWQMTISIAIWPKDWEKEEATAGNGLCRPQWARENGASQTTEPSPIARIEVVDCITFKSVHELFGPGAPYNCSAHDSLLSNFLARKGGQPGIEFLDEFEKTTANNHDALLIPFDKGMALFSFDVSMTESALYRRI</sequence>
<keyword evidence="2" id="KW-1185">Reference proteome</keyword>